<sequence>MFSNNIISTNKYEMITMPKVTNLTNSTQLVLKPLSDEVRSGFGSKLQKINQTSTPSLLSKTQKNQNKNKDSIFIKSINVFNTSKKNKLGNMSKSIHNYHALAKKHRIEQPSTSSIDDALPTRIKINEKLDDATISAIGNDIRNWLQEYIDTPKNQELHIGYLLSEINNENKDIHKYIELPEISGKNIVRVRHLPTEPEKIAELIQQILKGHGSGTLSNKLDDILNQNGALNRIFKITRIAKAFNRLLGGNIKIEVRKHPLPISTIEEPQLIIKEFVPTQADIEKLKSDIENSYKLYLTCSQISKIFKTLLNIRLNGNYQSDIKNTNTINHTLALSKADMLEGDYQTLEKNKKNH</sequence>
<dbReference type="Proteomes" id="UP000266744">
    <property type="component" value="Chromosome"/>
</dbReference>
<accession>A0ABN4Q1H6</accession>
<protein>
    <submittedName>
        <fullName evidence="1">Uncharacterized protein</fullName>
    </submittedName>
</protein>
<gene>
    <name evidence="1" type="ORF">PL78_16475</name>
</gene>
<keyword evidence="2" id="KW-1185">Reference proteome</keyword>
<reference evidence="2" key="1">
    <citation type="journal article" date="2016" name="Toxins">
        <title>The Draft Genome Sequence of the Yersinia entomophaga Entomopathogenic Type Strain MH96T.</title>
        <authorList>
            <person name="Hurst M.R."/>
            <person name="Beattie A."/>
            <person name="Altermann E."/>
            <person name="Moraga R.M."/>
            <person name="Harper L.A."/>
            <person name="Calder J."/>
            <person name="Laugraud A."/>
        </authorList>
    </citation>
    <scope>NUCLEOTIDE SEQUENCE [LARGE SCALE GENOMIC DNA]</scope>
    <source>
        <strain evidence="2">MH96</strain>
    </source>
</reference>
<dbReference type="EMBL" id="CP010029">
    <property type="protein sequence ID" value="ANI31407.1"/>
    <property type="molecule type" value="Genomic_DNA"/>
</dbReference>
<proteinExistence type="predicted"/>
<organism evidence="1 2">
    <name type="scientific">Yersinia entomophaga</name>
    <dbReference type="NCBI Taxonomy" id="935293"/>
    <lineage>
        <taxon>Bacteria</taxon>
        <taxon>Pseudomonadati</taxon>
        <taxon>Pseudomonadota</taxon>
        <taxon>Gammaproteobacteria</taxon>
        <taxon>Enterobacterales</taxon>
        <taxon>Yersiniaceae</taxon>
        <taxon>Yersinia</taxon>
    </lineage>
</organism>
<evidence type="ECO:0000313" key="1">
    <source>
        <dbReference type="EMBL" id="ANI31407.1"/>
    </source>
</evidence>
<evidence type="ECO:0000313" key="2">
    <source>
        <dbReference type="Proteomes" id="UP000266744"/>
    </source>
</evidence>
<name>A0ABN4Q1H6_YERET</name>